<organism evidence="1 2">
    <name type="scientific">Fusibacter paucivorans</name>
    <dbReference type="NCBI Taxonomy" id="76009"/>
    <lineage>
        <taxon>Bacteria</taxon>
        <taxon>Bacillati</taxon>
        <taxon>Bacillota</taxon>
        <taxon>Clostridia</taxon>
        <taxon>Eubacteriales</taxon>
        <taxon>Eubacteriales Family XII. Incertae Sedis</taxon>
        <taxon>Fusibacter</taxon>
    </lineage>
</organism>
<gene>
    <name evidence="1" type="ORF">KHM83_04125</name>
</gene>
<accession>A0ABS5PLV3</accession>
<comment type="caution">
    <text evidence="1">The sequence shown here is derived from an EMBL/GenBank/DDBJ whole genome shotgun (WGS) entry which is preliminary data.</text>
</comment>
<protein>
    <recommendedName>
        <fullName evidence="3">Methyltransferase type 11 domain-containing protein</fullName>
    </recommendedName>
</protein>
<proteinExistence type="predicted"/>
<dbReference type="RefSeq" id="WP_213235646.1">
    <property type="nucleotide sequence ID" value="NZ_JAHBCL010000005.1"/>
</dbReference>
<evidence type="ECO:0008006" key="3">
    <source>
        <dbReference type="Google" id="ProtNLM"/>
    </source>
</evidence>
<dbReference type="EMBL" id="JAHBCL010000005">
    <property type="protein sequence ID" value="MBS7525862.1"/>
    <property type="molecule type" value="Genomic_DNA"/>
</dbReference>
<sequence>MEMRWRNPKIELYKEAKLIKCFDACALSNEVSDGVVDLLIVDEPINRHTAPNDILSEAGRVLKRNGFVHLSCLIIEAGHTPFSGWHYRHKCKKLGAKYTLEEIEMLIEECGFIINKNAIEEERSRKYLKLELVKLESDTFSKAVSY</sequence>
<dbReference type="Gene3D" id="3.40.50.150">
    <property type="entry name" value="Vaccinia Virus protein VP39"/>
    <property type="match status" value="1"/>
</dbReference>
<dbReference type="SUPFAM" id="SSF53335">
    <property type="entry name" value="S-adenosyl-L-methionine-dependent methyltransferases"/>
    <property type="match status" value="1"/>
</dbReference>
<dbReference type="InterPro" id="IPR029063">
    <property type="entry name" value="SAM-dependent_MTases_sf"/>
</dbReference>
<keyword evidence="2" id="KW-1185">Reference proteome</keyword>
<name>A0ABS5PLV3_9FIRM</name>
<evidence type="ECO:0000313" key="2">
    <source>
        <dbReference type="Proteomes" id="UP000746471"/>
    </source>
</evidence>
<evidence type="ECO:0000313" key="1">
    <source>
        <dbReference type="EMBL" id="MBS7525862.1"/>
    </source>
</evidence>
<dbReference type="Proteomes" id="UP000746471">
    <property type="component" value="Unassembled WGS sequence"/>
</dbReference>
<reference evidence="1 2" key="1">
    <citation type="submission" date="2021-05" db="EMBL/GenBank/DDBJ databases">
        <title>Fusibacter ferrireducens sp. nov., an anaerobic, sulfur- and Fe-reducing bacterium isolated from the mangrove sediment.</title>
        <authorList>
            <person name="Qiu D."/>
        </authorList>
    </citation>
    <scope>NUCLEOTIDE SEQUENCE [LARGE SCALE GENOMIC DNA]</scope>
    <source>
        <strain evidence="1 2">DSM 12116</strain>
    </source>
</reference>